<feature type="chain" id="PRO_5017392675" evidence="4">
    <location>
        <begin position="41"/>
        <end position="345"/>
    </location>
</feature>
<dbReference type="FunFam" id="2.60.120.740:FF:000001">
    <property type="entry name" value="Adhesion G protein-coupled receptor L2"/>
    <property type="match status" value="1"/>
</dbReference>
<dbReference type="Bgee" id="ENSAMXG00000032724">
    <property type="expression patterns" value="Expressed in mesonephros and 10 other cell types or tissues"/>
</dbReference>
<dbReference type="Gene3D" id="2.60.120.740">
    <property type="match status" value="3"/>
</dbReference>
<keyword evidence="4" id="KW-0732">Signal</keyword>
<keyword evidence="2" id="KW-0430">Lectin</keyword>
<evidence type="ECO:0000313" key="6">
    <source>
        <dbReference type="Ensembl" id="ENSAMXP00000038541.1"/>
    </source>
</evidence>
<reference evidence="6" key="3">
    <citation type="submission" date="2025-08" db="UniProtKB">
        <authorList>
            <consortium name="Ensembl"/>
        </authorList>
    </citation>
    <scope>IDENTIFICATION</scope>
</reference>
<evidence type="ECO:0000256" key="2">
    <source>
        <dbReference type="ARBA" id="ARBA00022734"/>
    </source>
</evidence>
<feature type="domain" description="SUEL-type lectin" evidence="5">
    <location>
        <begin position="132"/>
        <end position="231"/>
    </location>
</feature>
<dbReference type="InterPro" id="IPR043159">
    <property type="entry name" value="Lectin_gal-bd_sf"/>
</dbReference>
<name>A0A3B1J9H6_ASTMX</name>
<evidence type="ECO:0000256" key="4">
    <source>
        <dbReference type="SAM" id="SignalP"/>
    </source>
</evidence>
<dbReference type="CDD" id="cd22833">
    <property type="entry name" value="Gal_Rha_Lectin_CSL1-2_RBL_SML_rpt1"/>
    <property type="match status" value="1"/>
</dbReference>
<dbReference type="FunFam" id="2.60.120.740:FF:000003">
    <property type="entry name" value="Protein eva-1 homolog C"/>
    <property type="match status" value="1"/>
</dbReference>
<reference evidence="7" key="1">
    <citation type="submission" date="2013-03" db="EMBL/GenBank/DDBJ databases">
        <authorList>
            <person name="Jeffery W."/>
            <person name="Warren W."/>
            <person name="Wilson R.K."/>
        </authorList>
    </citation>
    <scope>NUCLEOTIDE SEQUENCE</scope>
    <source>
        <strain evidence="7">female</strain>
    </source>
</reference>
<feature type="domain" description="SUEL-type lectin" evidence="5">
    <location>
        <begin position="46"/>
        <end position="134"/>
    </location>
</feature>
<evidence type="ECO:0000259" key="5">
    <source>
        <dbReference type="PROSITE" id="PS50228"/>
    </source>
</evidence>
<dbReference type="PANTHER" id="PTHR46780">
    <property type="entry name" value="PROTEIN EVA-1"/>
    <property type="match status" value="1"/>
</dbReference>
<evidence type="ECO:0000256" key="1">
    <source>
        <dbReference type="ARBA" id="ARBA00022546"/>
    </source>
</evidence>
<dbReference type="GeneTree" id="ENSGT00940000154285"/>
<dbReference type="CDD" id="cd22836">
    <property type="entry name" value="Gal_Rha_Lectin_RBL_rpt2"/>
    <property type="match status" value="2"/>
</dbReference>
<keyword evidence="1" id="KW-0348">Hemagglutinin</keyword>
<dbReference type="Ensembl" id="ENSAMXT00000040595.1">
    <property type="protein sequence ID" value="ENSAMXP00000038541.1"/>
    <property type="gene ID" value="ENSAMXG00000032724.1"/>
</dbReference>
<feature type="domain" description="SUEL-type lectin" evidence="5">
    <location>
        <begin position="240"/>
        <end position="330"/>
    </location>
</feature>
<reference evidence="6" key="4">
    <citation type="submission" date="2025-09" db="UniProtKB">
        <authorList>
            <consortium name="Ensembl"/>
        </authorList>
    </citation>
    <scope>IDENTIFICATION</scope>
</reference>
<keyword evidence="3" id="KW-0677">Repeat</keyword>
<evidence type="ECO:0000256" key="3">
    <source>
        <dbReference type="ARBA" id="ARBA00022737"/>
    </source>
</evidence>
<dbReference type="InterPro" id="IPR000922">
    <property type="entry name" value="Lectin_gal-bd_dom"/>
</dbReference>
<dbReference type="Proteomes" id="UP000018467">
    <property type="component" value="Unassembled WGS sequence"/>
</dbReference>
<organism evidence="6 7">
    <name type="scientific">Astyanax mexicanus</name>
    <name type="common">Blind cave fish</name>
    <name type="synonym">Astyanax fasciatus mexicanus</name>
    <dbReference type="NCBI Taxonomy" id="7994"/>
    <lineage>
        <taxon>Eukaryota</taxon>
        <taxon>Metazoa</taxon>
        <taxon>Chordata</taxon>
        <taxon>Craniata</taxon>
        <taxon>Vertebrata</taxon>
        <taxon>Euteleostomi</taxon>
        <taxon>Actinopterygii</taxon>
        <taxon>Neopterygii</taxon>
        <taxon>Teleostei</taxon>
        <taxon>Ostariophysi</taxon>
        <taxon>Characiformes</taxon>
        <taxon>Characoidei</taxon>
        <taxon>Acestrorhamphidae</taxon>
        <taxon>Acestrorhamphinae</taxon>
        <taxon>Astyanax</taxon>
    </lineage>
</organism>
<dbReference type="Pfam" id="PF02140">
    <property type="entry name" value="SUEL_Lectin"/>
    <property type="match status" value="3"/>
</dbReference>
<dbReference type="GO" id="GO:0030246">
    <property type="term" value="F:carbohydrate binding"/>
    <property type="evidence" value="ECO:0007669"/>
    <property type="project" value="UniProtKB-KW"/>
</dbReference>
<dbReference type="AlphaFoldDB" id="A0A3B1J9H6"/>
<feature type="signal peptide" evidence="4">
    <location>
        <begin position="1"/>
        <end position="40"/>
    </location>
</feature>
<dbReference type="PROSITE" id="PS50228">
    <property type="entry name" value="SUEL_LECTIN"/>
    <property type="match status" value="3"/>
</dbReference>
<protein>
    <submittedName>
        <fullName evidence="6">Zgc:136410</fullName>
    </submittedName>
</protein>
<dbReference type="OrthoDB" id="1100386at2759"/>
<dbReference type="InParanoid" id="A0A3B1J9H6"/>
<accession>A0A3B1J9H6</accession>
<keyword evidence="7" id="KW-1185">Reference proteome</keyword>
<reference evidence="7" key="2">
    <citation type="journal article" date="2014" name="Nat. Commun.">
        <title>The cavefish genome reveals candidate genes for eye loss.</title>
        <authorList>
            <person name="McGaugh S.E."/>
            <person name="Gross J.B."/>
            <person name="Aken B."/>
            <person name="Blin M."/>
            <person name="Borowsky R."/>
            <person name="Chalopin D."/>
            <person name="Hinaux H."/>
            <person name="Jeffery W.R."/>
            <person name="Keene A."/>
            <person name="Ma L."/>
            <person name="Minx P."/>
            <person name="Murphy D."/>
            <person name="O'Quin K.E."/>
            <person name="Retaux S."/>
            <person name="Rohner N."/>
            <person name="Searle S.M."/>
            <person name="Stahl B.A."/>
            <person name="Tabin C."/>
            <person name="Volff J.N."/>
            <person name="Yoshizawa M."/>
            <person name="Warren W.C."/>
        </authorList>
    </citation>
    <scope>NUCLEOTIDE SEQUENCE [LARGE SCALE GENOMIC DNA]</scope>
    <source>
        <strain evidence="7">female</strain>
    </source>
</reference>
<evidence type="ECO:0000313" key="7">
    <source>
        <dbReference type="Proteomes" id="UP000018467"/>
    </source>
</evidence>
<sequence length="345" mass="37517">MATTLNSWSASDVETSTSTMFFLKLSLLICLIQVPGLVTSTENVITCNGLVQRLNCDIGLIKVKSALYGRTDSAVCSAGRSPSEIQDTKCSMSIPEISERCDGQTACELRPDLLGVTDPCPKTYKYLNTTYNCLEARVSMICEGSYSTLNCGNHVIQIVSADYGRTDRTICSEGLTNNLTENTNCHSPDPVTSVVERCNDRRRCTLEASNAIFTDPCFGTYKYLAVSYFCLPRDIETSVTCEHSTAVLKCGAGVLKIHSANYGRTDSITCSAGRPVHEIIKSDCFASNTLAEVVKRCEGKNSCAVPATNSVFSDPCFGTFKYLSVEYSCVSNDGIKFSLLTNKVE</sequence>
<proteinExistence type="predicted"/>